<dbReference type="AlphaFoldDB" id="A0A8H3UVP5"/>
<feature type="compositionally biased region" description="Basic residues" evidence="1">
    <location>
        <begin position="119"/>
        <end position="129"/>
    </location>
</feature>
<feature type="compositionally biased region" description="Basic and acidic residues" evidence="1">
    <location>
        <begin position="102"/>
        <end position="118"/>
    </location>
</feature>
<feature type="region of interest" description="Disordered" evidence="1">
    <location>
        <begin position="191"/>
        <end position="221"/>
    </location>
</feature>
<sequence>MSYEYTWEEAEAWAKRKQSIDNWRKEVAYSAQPVVIPTRDPSFRKGVPAPIEVSVDDGTSFKSGPRSVSVRDHHPREEQRIIRRRQLVRRPSSDHGGYPRARRSEARSPSRTIVERAAPRRRSSSHHHRVEVVREEPSLPRRTNRAPTKPPPSSFLNSFIPSTARGSRSRAATYEKPLGFEKMTYDRPRHRDVSPRYRTARDPESEHVRHKTRSKSVYTSQQPVVVMRKSSRRSGSVDINDRMRLLAIRDRFRDEVDRARGDWGSARPEHSRYREYERRSVR</sequence>
<gene>
    <name evidence="2" type="ORF">EG328_002011</name>
</gene>
<evidence type="ECO:0000313" key="3">
    <source>
        <dbReference type="Proteomes" id="UP000447873"/>
    </source>
</evidence>
<feature type="compositionally biased region" description="Polar residues" evidence="1">
    <location>
        <begin position="154"/>
        <end position="166"/>
    </location>
</feature>
<accession>A0A8H3UVP5</accession>
<comment type="caution">
    <text evidence="2">The sequence shown here is derived from an EMBL/GenBank/DDBJ whole genome shotgun (WGS) entry which is preliminary data.</text>
</comment>
<dbReference type="Proteomes" id="UP000447873">
    <property type="component" value="Unassembled WGS sequence"/>
</dbReference>
<protein>
    <submittedName>
        <fullName evidence="2">Uncharacterized protein</fullName>
    </submittedName>
</protein>
<dbReference type="OrthoDB" id="10491484at2759"/>
<evidence type="ECO:0000313" key="2">
    <source>
        <dbReference type="EMBL" id="KAE9977504.1"/>
    </source>
</evidence>
<name>A0A8H3UVP5_VENIN</name>
<evidence type="ECO:0000256" key="1">
    <source>
        <dbReference type="SAM" id="MobiDB-lite"/>
    </source>
</evidence>
<feature type="region of interest" description="Disordered" evidence="1">
    <location>
        <begin position="258"/>
        <end position="282"/>
    </location>
</feature>
<organism evidence="2 3">
    <name type="scientific">Venturia inaequalis</name>
    <name type="common">Apple scab fungus</name>
    <dbReference type="NCBI Taxonomy" id="5025"/>
    <lineage>
        <taxon>Eukaryota</taxon>
        <taxon>Fungi</taxon>
        <taxon>Dikarya</taxon>
        <taxon>Ascomycota</taxon>
        <taxon>Pezizomycotina</taxon>
        <taxon>Dothideomycetes</taxon>
        <taxon>Pleosporomycetidae</taxon>
        <taxon>Venturiales</taxon>
        <taxon>Venturiaceae</taxon>
        <taxon>Venturia</taxon>
    </lineage>
</organism>
<reference evidence="2 3" key="1">
    <citation type="submission" date="2018-12" db="EMBL/GenBank/DDBJ databases">
        <title>Venturia inaequalis Genome Resource.</title>
        <authorList>
            <person name="Lichtner F.J."/>
        </authorList>
    </citation>
    <scope>NUCLEOTIDE SEQUENCE [LARGE SCALE GENOMIC DNA]</scope>
    <source>
        <strain evidence="2 3">120213</strain>
    </source>
</reference>
<proteinExistence type="predicted"/>
<feature type="region of interest" description="Disordered" evidence="1">
    <location>
        <begin position="38"/>
        <end position="171"/>
    </location>
</feature>
<feature type="compositionally biased region" description="Basic and acidic residues" evidence="1">
    <location>
        <begin position="69"/>
        <end position="81"/>
    </location>
</feature>
<dbReference type="EMBL" id="WNWS01000152">
    <property type="protein sequence ID" value="KAE9977504.1"/>
    <property type="molecule type" value="Genomic_DNA"/>
</dbReference>
<feature type="compositionally biased region" description="Basic and acidic residues" evidence="1">
    <location>
        <begin position="191"/>
        <end position="207"/>
    </location>
</feature>
<feature type="compositionally biased region" description="Basic and acidic residues" evidence="1">
    <location>
        <begin position="130"/>
        <end position="139"/>
    </location>
</feature>